<accession>A0A8E6B6S6</accession>
<dbReference type="PANTHER" id="PTHR10302">
    <property type="entry name" value="SINGLE-STRANDED DNA-BINDING PROTEIN"/>
    <property type="match status" value="1"/>
</dbReference>
<evidence type="ECO:0000313" key="6">
    <source>
        <dbReference type="Proteomes" id="UP000676194"/>
    </source>
</evidence>
<proteinExistence type="inferred from homology"/>
<dbReference type="Gene3D" id="2.40.50.140">
    <property type="entry name" value="Nucleic acid-binding proteins"/>
    <property type="match status" value="1"/>
</dbReference>
<evidence type="ECO:0000256" key="3">
    <source>
        <dbReference type="RuleBase" id="RU000524"/>
    </source>
</evidence>
<dbReference type="PANTHER" id="PTHR10302:SF0">
    <property type="entry name" value="SINGLE-STRANDED DNA-BINDING PROTEIN, MITOCHONDRIAL"/>
    <property type="match status" value="1"/>
</dbReference>
<organism evidence="5 6">
    <name type="scientific">Telmatocola sphagniphila</name>
    <dbReference type="NCBI Taxonomy" id="1123043"/>
    <lineage>
        <taxon>Bacteria</taxon>
        <taxon>Pseudomonadati</taxon>
        <taxon>Planctomycetota</taxon>
        <taxon>Planctomycetia</taxon>
        <taxon>Gemmatales</taxon>
        <taxon>Gemmataceae</taxon>
    </lineage>
</organism>
<dbReference type="InterPro" id="IPR000424">
    <property type="entry name" value="Primosome_PriB/ssb"/>
</dbReference>
<dbReference type="SUPFAM" id="SSF50249">
    <property type="entry name" value="Nucleic acid-binding proteins"/>
    <property type="match status" value="1"/>
</dbReference>
<dbReference type="NCBIfam" id="TIGR00621">
    <property type="entry name" value="ssb"/>
    <property type="match status" value="1"/>
</dbReference>
<dbReference type="RefSeq" id="WP_213497396.1">
    <property type="nucleotide sequence ID" value="NZ_CP074694.1"/>
</dbReference>
<dbReference type="Pfam" id="PF00436">
    <property type="entry name" value="SSB"/>
    <property type="match status" value="1"/>
</dbReference>
<comment type="caution">
    <text evidence="2">Lacks conserved residue(s) required for the propagation of feature annotation.</text>
</comment>
<dbReference type="InterPro" id="IPR012340">
    <property type="entry name" value="NA-bd_OB-fold"/>
</dbReference>
<sequence length="162" mass="17541">MARFNKVILVGRLTREPECRTFSTGGKVAKFGFAVSNRKKNTQTGQWEDEPMFIDCEAFNRGEYGKLADTIEKFCHKGSQILVDGRLHLDTWDDKTSGQKRQKHKIVVEEIQLLDARQDGPGGGSAGGRSSGYSGGSVDNYDDSGPGASPASGGHGSDDIPF</sequence>
<evidence type="ECO:0000313" key="5">
    <source>
        <dbReference type="EMBL" id="QVL32504.1"/>
    </source>
</evidence>
<dbReference type="AlphaFoldDB" id="A0A8E6B6S6"/>
<evidence type="ECO:0000256" key="2">
    <source>
        <dbReference type="HAMAP-Rule" id="MF_00984"/>
    </source>
</evidence>
<dbReference type="PROSITE" id="PS50935">
    <property type="entry name" value="SSB"/>
    <property type="match status" value="1"/>
</dbReference>
<dbReference type="GO" id="GO:0003697">
    <property type="term" value="F:single-stranded DNA binding"/>
    <property type="evidence" value="ECO:0007669"/>
    <property type="project" value="UniProtKB-UniRule"/>
</dbReference>
<protein>
    <recommendedName>
        <fullName evidence="2 3">Single-stranded DNA-binding protein</fullName>
        <shortName evidence="2">SSB</shortName>
    </recommendedName>
</protein>
<dbReference type="GO" id="GO:0009295">
    <property type="term" value="C:nucleoid"/>
    <property type="evidence" value="ECO:0007669"/>
    <property type="project" value="TreeGrafter"/>
</dbReference>
<gene>
    <name evidence="5" type="ORF">KIH39_00885</name>
</gene>
<reference evidence="5" key="1">
    <citation type="submission" date="2021-05" db="EMBL/GenBank/DDBJ databases">
        <title>Complete genome sequence of the cellulolytic planctomycete Telmatocola sphagniphila SP2T and characterization of the first cellulase from planctomycetes.</title>
        <authorList>
            <person name="Rakitin A.L."/>
            <person name="Beletsky A.V."/>
            <person name="Naumoff D.G."/>
            <person name="Kulichevskaya I.S."/>
            <person name="Mardanov A.V."/>
            <person name="Ravin N.V."/>
            <person name="Dedysh S.N."/>
        </authorList>
    </citation>
    <scope>NUCLEOTIDE SEQUENCE</scope>
    <source>
        <strain evidence="5">SP2T</strain>
    </source>
</reference>
<name>A0A8E6B6S6_9BACT</name>
<keyword evidence="1 2" id="KW-0238">DNA-binding</keyword>
<dbReference type="HAMAP" id="MF_00984">
    <property type="entry name" value="SSB"/>
    <property type="match status" value="1"/>
</dbReference>
<dbReference type="GO" id="GO:0006260">
    <property type="term" value="P:DNA replication"/>
    <property type="evidence" value="ECO:0007669"/>
    <property type="project" value="InterPro"/>
</dbReference>
<evidence type="ECO:0000256" key="1">
    <source>
        <dbReference type="ARBA" id="ARBA00023125"/>
    </source>
</evidence>
<comment type="subunit">
    <text evidence="2">Homotetramer.</text>
</comment>
<dbReference type="Proteomes" id="UP000676194">
    <property type="component" value="Chromosome"/>
</dbReference>
<feature type="compositionally biased region" description="Gly residues" evidence="4">
    <location>
        <begin position="120"/>
        <end position="135"/>
    </location>
</feature>
<dbReference type="KEGG" id="tsph:KIH39_00885"/>
<keyword evidence="6" id="KW-1185">Reference proteome</keyword>
<feature type="compositionally biased region" description="Low complexity" evidence="4">
    <location>
        <begin position="143"/>
        <end position="152"/>
    </location>
</feature>
<feature type="region of interest" description="Disordered" evidence="4">
    <location>
        <begin position="114"/>
        <end position="162"/>
    </location>
</feature>
<dbReference type="EMBL" id="CP074694">
    <property type="protein sequence ID" value="QVL32504.1"/>
    <property type="molecule type" value="Genomic_DNA"/>
</dbReference>
<dbReference type="InterPro" id="IPR011344">
    <property type="entry name" value="ssDNA-bd"/>
</dbReference>
<dbReference type="CDD" id="cd04496">
    <property type="entry name" value="SSB_OBF"/>
    <property type="match status" value="1"/>
</dbReference>
<evidence type="ECO:0000256" key="4">
    <source>
        <dbReference type="SAM" id="MobiDB-lite"/>
    </source>
</evidence>